<dbReference type="OrthoDB" id="383523at2157"/>
<evidence type="ECO:0008006" key="3">
    <source>
        <dbReference type="Google" id="ProtNLM"/>
    </source>
</evidence>
<dbReference type="Proteomes" id="UP000028194">
    <property type="component" value="Chromosome"/>
</dbReference>
<evidence type="ECO:0000313" key="1">
    <source>
        <dbReference type="EMBL" id="AIF84968.1"/>
    </source>
</evidence>
<protein>
    <recommendedName>
        <fullName evidence="3">ABM domain-containing protein</fullName>
    </recommendedName>
</protein>
<gene>
    <name evidence="1" type="ORF">NTE_02932</name>
</gene>
<dbReference type="HOGENOM" id="CLU_2304331_0_0_2"/>
<sequence>MPVVMIMTWEGVKKEDYEALRKTVNWEGNVPQGAMFHVSAFDGKGIRVTDVWENEQDFKKFVDSRLMPEAKKMGLKSEPKVEILPVHAVFAPAYKRAAT</sequence>
<dbReference type="EMBL" id="CP007174">
    <property type="protein sequence ID" value="AIF84968.1"/>
    <property type="molecule type" value="Genomic_DNA"/>
</dbReference>
<name>A0A075MUX7_9ARCH</name>
<accession>A0A075MUX7</accession>
<dbReference type="KEGG" id="nev:NTE_02932"/>
<dbReference type="GeneID" id="41598610"/>
<evidence type="ECO:0000313" key="2">
    <source>
        <dbReference type="Proteomes" id="UP000028194"/>
    </source>
</evidence>
<proteinExistence type="predicted"/>
<dbReference type="AlphaFoldDB" id="A0A075MUX7"/>
<dbReference type="STRING" id="1459636.NTE_02932"/>
<organism evidence="1 2">
    <name type="scientific">Candidatus Nitrososphaera evergladensis SR1</name>
    <dbReference type="NCBI Taxonomy" id="1459636"/>
    <lineage>
        <taxon>Archaea</taxon>
        <taxon>Nitrososphaerota</taxon>
        <taxon>Nitrososphaeria</taxon>
        <taxon>Nitrososphaerales</taxon>
        <taxon>Nitrososphaeraceae</taxon>
        <taxon>Nitrososphaera</taxon>
    </lineage>
</organism>
<reference evidence="1 2" key="1">
    <citation type="journal article" date="2014" name="PLoS ONE">
        <title>Genome Sequence of Candidatus Nitrososphaera evergladensis from Group I.1b Enriched from Everglades Soil Reveals Novel Genomic Features of the Ammonia-Oxidizing Archaea.</title>
        <authorList>
            <person name="Zhalnina K.V."/>
            <person name="Dias R."/>
            <person name="Leonard M.T."/>
            <person name="Dorr de Quadros P."/>
            <person name="Camargo F.A."/>
            <person name="Drew J.C."/>
            <person name="Farmerie W.G."/>
            <person name="Daroub S.H."/>
            <person name="Triplett E.W."/>
        </authorList>
    </citation>
    <scope>NUCLEOTIDE SEQUENCE [LARGE SCALE GENOMIC DNA]</scope>
    <source>
        <strain evidence="1 2">SR1</strain>
    </source>
</reference>
<keyword evidence="2" id="KW-1185">Reference proteome</keyword>
<dbReference type="RefSeq" id="WP_148701451.1">
    <property type="nucleotide sequence ID" value="NZ_CP007174.1"/>
</dbReference>